<dbReference type="Pfam" id="PF12213">
    <property type="entry name" value="Dpoe2NT"/>
    <property type="match status" value="1"/>
</dbReference>
<evidence type="ECO:0000256" key="1">
    <source>
        <dbReference type="ARBA" id="ARBA00004123"/>
    </source>
</evidence>
<dbReference type="PANTHER" id="PTHR12708:SF0">
    <property type="entry name" value="DNA POLYMERASE EPSILON SUBUNIT 2"/>
    <property type="match status" value="1"/>
</dbReference>
<dbReference type="GO" id="GO:0003677">
    <property type="term" value="F:DNA binding"/>
    <property type="evidence" value="ECO:0007669"/>
    <property type="project" value="UniProtKB-UniRule"/>
</dbReference>
<evidence type="ECO:0000259" key="7">
    <source>
        <dbReference type="Pfam" id="PF04042"/>
    </source>
</evidence>
<dbReference type="Proteomes" id="UP000887575">
    <property type="component" value="Unassembled WGS sequence"/>
</dbReference>
<keyword evidence="5 6" id="KW-0539">Nucleus</keyword>
<evidence type="ECO:0000256" key="4">
    <source>
        <dbReference type="ARBA" id="ARBA00023125"/>
    </source>
</evidence>
<organism evidence="9 10">
    <name type="scientific">Mesorhabditis belari</name>
    <dbReference type="NCBI Taxonomy" id="2138241"/>
    <lineage>
        <taxon>Eukaryota</taxon>
        <taxon>Metazoa</taxon>
        <taxon>Ecdysozoa</taxon>
        <taxon>Nematoda</taxon>
        <taxon>Chromadorea</taxon>
        <taxon>Rhabditida</taxon>
        <taxon>Rhabditina</taxon>
        <taxon>Rhabditomorpha</taxon>
        <taxon>Rhabditoidea</taxon>
        <taxon>Rhabditidae</taxon>
        <taxon>Mesorhabditinae</taxon>
        <taxon>Mesorhabditis</taxon>
    </lineage>
</organism>
<keyword evidence="3 6" id="KW-0235">DNA replication</keyword>
<reference evidence="10" key="1">
    <citation type="submission" date="2024-02" db="UniProtKB">
        <authorList>
            <consortium name="WormBaseParasite"/>
        </authorList>
    </citation>
    <scope>IDENTIFICATION</scope>
</reference>
<name>A0AAF3J6M5_9BILA</name>
<evidence type="ECO:0000313" key="10">
    <source>
        <dbReference type="WBParaSite" id="MBELARI_LOCUS19479"/>
    </source>
</evidence>
<dbReference type="GO" id="GO:0042276">
    <property type="term" value="P:error-prone translesion synthesis"/>
    <property type="evidence" value="ECO:0007669"/>
    <property type="project" value="TreeGrafter"/>
</dbReference>
<evidence type="ECO:0000256" key="5">
    <source>
        <dbReference type="ARBA" id="ARBA00023242"/>
    </source>
</evidence>
<evidence type="ECO:0000256" key="2">
    <source>
        <dbReference type="ARBA" id="ARBA00009560"/>
    </source>
</evidence>
<proteinExistence type="inferred from homology"/>
<feature type="domain" description="DNA polymerase alpha/delta/epsilon subunit B" evidence="7">
    <location>
        <begin position="273"/>
        <end position="474"/>
    </location>
</feature>
<dbReference type="InterPro" id="IPR016266">
    <property type="entry name" value="POLE2"/>
</dbReference>
<dbReference type="InterPro" id="IPR007185">
    <property type="entry name" value="DNA_pol_a/d/e_bsu"/>
</dbReference>
<sequence>MDDTIERRLIRKLIGDTFRMNALMLKKDAQEFCIDTLERVEEDKRRKWMERIIETIRKQNLTSDCVTLDDFQNIIKQVVTSKSEKATALIKIFDAFTLPYMEFCTEKKHMLVKERKTGGGVERMTAVFRQRFLQIQQRISRLNVFDGIKFTTVEGLLAVSHRIDEAVVLGMLTQQKANTWHIEDLTGSVQVEFTPDTKFHAGIFCEGAAMIFEGFYQALLFTVTGVGMVPPESAEQTRKACGNTNWFGGEEKLCFRANPKLIKLGSLHQDASIVVLSDVHLDDPLVLACLRHLFTGFISAPPAAFVFCGNFCSRSRQPDTMQLLDKGFRRLSDAINEYATYYANSHFIFVPGPDDPSSQYVLPRPHLPVSLFRYMQKVPNCSFGSNPVRIQFASSEIIVFREDVIEKMCRHAIRVPSDSKEVWSAAVHTILSQAHLSPLPMHIAPVLWNYDDALRLQPLPDNLIIADKFESFSKTVKDCKVVNPGSFYRTPHEFMVVYPLKDLVEPSHLGKVRTEDNSL</sequence>
<dbReference type="Gene3D" id="1.10.8.60">
    <property type="match status" value="1"/>
</dbReference>
<dbReference type="WBParaSite" id="MBELARI_LOCUS19479">
    <property type="protein sequence ID" value="MBELARI_LOCUS19479"/>
    <property type="gene ID" value="MBELARI_LOCUS19479"/>
</dbReference>
<dbReference type="GO" id="GO:0008622">
    <property type="term" value="C:epsilon DNA polymerase complex"/>
    <property type="evidence" value="ECO:0007669"/>
    <property type="project" value="UniProtKB-UniRule"/>
</dbReference>
<comment type="function">
    <text evidence="6">Participates in DNA repair and in chromosomal DNA replication.</text>
</comment>
<feature type="domain" description="DNA polymerase epsilon subunit B N-terminal" evidence="8">
    <location>
        <begin position="8"/>
        <end position="69"/>
    </location>
</feature>
<comment type="subcellular location">
    <subcellularLocation>
        <location evidence="1 6">Nucleus</location>
    </subcellularLocation>
</comment>
<accession>A0AAF3J6M5</accession>
<dbReference type="AlphaFoldDB" id="A0AAF3J6M5"/>
<protein>
    <recommendedName>
        <fullName evidence="6">DNA polymerase epsilon subunit</fullName>
    </recommendedName>
    <alternativeName>
        <fullName evidence="6">DNA polymerase II subunit 2</fullName>
    </alternativeName>
</protein>
<dbReference type="GO" id="GO:0006261">
    <property type="term" value="P:DNA-templated DNA replication"/>
    <property type="evidence" value="ECO:0007669"/>
    <property type="project" value="InterPro"/>
</dbReference>
<dbReference type="InterPro" id="IPR024639">
    <property type="entry name" value="DNA_pol_e_bsu_N"/>
</dbReference>
<dbReference type="Pfam" id="PF04042">
    <property type="entry name" value="DNA_pol_E_B"/>
    <property type="match status" value="1"/>
</dbReference>
<evidence type="ECO:0000259" key="8">
    <source>
        <dbReference type="Pfam" id="PF12213"/>
    </source>
</evidence>
<evidence type="ECO:0000313" key="9">
    <source>
        <dbReference type="Proteomes" id="UP000887575"/>
    </source>
</evidence>
<evidence type="ECO:0000256" key="6">
    <source>
        <dbReference type="PIRNR" id="PIRNR000799"/>
    </source>
</evidence>
<keyword evidence="4 6" id="KW-0238">DNA-binding</keyword>
<comment type="similarity">
    <text evidence="2 6">Belongs to the DNA polymerase epsilon subunit B family.</text>
</comment>
<dbReference type="PANTHER" id="PTHR12708">
    <property type="entry name" value="DNA POLYMERASE EPSILON SUBUNIT B"/>
    <property type="match status" value="1"/>
</dbReference>
<keyword evidence="9" id="KW-1185">Reference proteome</keyword>
<dbReference type="Gene3D" id="3.60.21.60">
    <property type="match status" value="1"/>
</dbReference>
<evidence type="ECO:0000256" key="3">
    <source>
        <dbReference type="ARBA" id="ARBA00022705"/>
    </source>
</evidence>
<dbReference type="PIRSF" id="PIRSF000799">
    <property type="entry name" value="DNA_pol_eps_2"/>
    <property type="match status" value="1"/>
</dbReference>